<dbReference type="PANTHER" id="PTHR35936">
    <property type="entry name" value="MEMBRANE-BOUND LYTIC MUREIN TRANSGLYCOSYLASE F"/>
    <property type="match status" value="1"/>
</dbReference>
<dbReference type="InterPro" id="IPR001638">
    <property type="entry name" value="Solute-binding_3/MltF_N"/>
</dbReference>
<dbReference type="EMBL" id="BLVP01000008">
    <property type="protein sequence ID" value="GFM37169.1"/>
    <property type="molecule type" value="Genomic_DNA"/>
</dbReference>
<evidence type="ECO:0000313" key="5">
    <source>
        <dbReference type="Proteomes" id="UP000503820"/>
    </source>
</evidence>
<dbReference type="SUPFAM" id="SSF53850">
    <property type="entry name" value="Periplasmic binding protein-like II"/>
    <property type="match status" value="1"/>
</dbReference>
<dbReference type="Proteomes" id="UP000503820">
    <property type="component" value="Unassembled WGS sequence"/>
</dbReference>
<keyword evidence="5" id="KW-1185">Reference proteome</keyword>
<evidence type="ECO:0000259" key="3">
    <source>
        <dbReference type="SMART" id="SM00062"/>
    </source>
</evidence>
<sequence>MNMLKRITELAVVLLLLAVVAGCSDEKEDSLARVKKAGEISFAMSGGYPPFNFYDAENRLTGFDVDVAEEVARRMGVALRPVTTEWSGIIEGLRAGTYDGILGSMAVTESRQRVVNFSIPYYYSGAQVMVRTGDDGATGPVTDVAQLEGKTIGVVTGTTFEEDAKGLKAGEVRLYKDDTQTLMELGNGVVDAVITDRVVGVNAMNAGRFKVTMLGGPLRSENIAVAINKADDTLLAEVNTVLKAMHDDGTLAGLSRKWLGVDITTR</sequence>
<dbReference type="RefSeq" id="WP_174409802.1">
    <property type="nucleotide sequence ID" value="NZ_BLVP01000008.1"/>
</dbReference>
<dbReference type="Gene3D" id="3.40.190.10">
    <property type="entry name" value="Periplasmic binding protein-like II"/>
    <property type="match status" value="2"/>
</dbReference>
<feature type="domain" description="Solute-binding protein family 3/N-terminal" evidence="3">
    <location>
        <begin position="39"/>
        <end position="262"/>
    </location>
</feature>
<proteinExistence type="predicted"/>
<dbReference type="CDD" id="cd13713">
    <property type="entry name" value="PBP2_Cystine_like_1"/>
    <property type="match status" value="1"/>
</dbReference>
<dbReference type="AlphaFoldDB" id="A0A7J0BTX7"/>
<evidence type="ECO:0000313" key="4">
    <source>
        <dbReference type="EMBL" id="GFM37169.1"/>
    </source>
</evidence>
<feature type="chain" id="PRO_5029650218" evidence="2">
    <location>
        <begin position="22"/>
        <end position="266"/>
    </location>
</feature>
<name>A0A7J0BTX7_9BACT</name>
<feature type="signal peptide" evidence="2">
    <location>
        <begin position="1"/>
        <end position="21"/>
    </location>
</feature>
<evidence type="ECO:0000256" key="1">
    <source>
        <dbReference type="ARBA" id="ARBA00022729"/>
    </source>
</evidence>
<accession>A0A7J0BTX7</accession>
<dbReference type="PROSITE" id="PS51257">
    <property type="entry name" value="PROKAR_LIPOPROTEIN"/>
    <property type="match status" value="1"/>
</dbReference>
<organism evidence="4 5">
    <name type="scientific">Desulfovibrio psychrotolerans</name>
    <dbReference type="NCBI Taxonomy" id="415242"/>
    <lineage>
        <taxon>Bacteria</taxon>
        <taxon>Pseudomonadati</taxon>
        <taxon>Thermodesulfobacteriota</taxon>
        <taxon>Desulfovibrionia</taxon>
        <taxon>Desulfovibrionales</taxon>
        <taxon>Desulfovibrionaceae</taxon>
        <taxon>Desulfovibrio</taxon>
    </lineage>
</organism>
<gene>
    <name evidence="4" type="ORF">DSM19430T_18530</name>
</gene>
<keyword evidence="1 2" id="KW-0732">Signal</keyword>
<evidence type="ECO:0000256" key="2">
    <source>
        <dbReference type="SAM" id="SignalP"/>
    </source>
</evidence>
<dbReference type="SMART" id="SM00062">
    <property type="entry name" value="PBPb"/>
    <property type="match status" value="1"/>
</dbReference>
<protein>
    <submittedName>
        <fullName evidence="4">ABC transporter substrate-binding protein</fullName>
    </submittedName>
</protein>
<dbReference type="Pfam" id="PF00497">
    <property type="entry name" value="SBP_bac_3"/>
    <property type="match status" value="1"/>
</dbReference>
<comment type="caution">
    <text evidence="4">The sequence shown here is derived from an EMBL/GenBank/DDBJ whole genome shotgun (WGS) entry which is preliminary data.</text>
</comment>
<reference evidence="4 5" key="1">
    <citation type="submission" date="2020-05" db="EMBL/GenBank/DDBJ databases">
        <title>Draft genome sequence of Desulfovibrio psychrotolerans JS1T.</title>
        <authorList>
            <person name="Ueno A."/>
            <person name="Tamazawa S."/>
            <person name="Tamamura S."/>
            <person name="Murakami T."/>
            <person name="Kiyama T."/>
            <person name="Inomata H."/>
            <person name="Amano Y."/>
            <person name="Miyakawa K."/>
            <person name="Tamaki H."/>
            <person name="Naganuma T."/>
            <person name="Kaneko K."/>
        </authorList>
    </citation>
    <scope>NUCLEOTIDE SEQUENCE [LARGE SCALE GENOMIC DNA]</scope>
    <source>
        <strain evidence="4 5">JS1</strain>
    </source>
</reference>
<dbReference type="PANTHER" id="PTHR35936:SF34">
    <property type="entry name" value="ABC TRANSPORTER EXTRACELLULAR-BINDING PROTEIN YCKB-RELATED"/>
    <property type="match status" value="1"/>
</dbReference>